<keyword evidence="1" id="KW-1133">Transmembrane helix</keyword>
<evidence type="ECO:0000313" key="3">
    <source>
        <dbReference type="EMBL" id="MBH8556567.1"/>
    </source>
</evidence>
<dbReference type="PANTHER" id="PTHR37464">
    <property type="entry name" value="BLL2463 PROTEIN"/>
    <property type="match status" value="1"/>
</dbReference>
<gene>
    <name evidence="3" type="ORF">I7X13_00810</name>
</gene>
<evidence type="ECO:0000313" key="4">
    <source>
        <dbReference type="Proteomes" id="UP000625631"/>
    </source>
</evidence>
<comment type="caution">
    <text evidence="3">The sequence shown here is derived from an EMBL/GenBank/DDBJ whole genome shotgun (WGS) entry which is preliminary data.</text>
</comment>
<evidence type="ECO:0000256" key="1">
    <source>
        <dbReference type="SAM" id="Phobius"/>
    </source>
</evidence>
<feature type="transmembrane region" description="Helical" evidence="1">
    <location>
        <begin position="6"/>
        <end position="25"/>
    </location>
</feature>
<dbReference type="RefSeq" id="WP_198073996.1">
    <property type="nucleotide sequence ID" value="NZ_JAEDAE010000001.1"/>
</dbReference>
<organism evidence="3 4">
    <name type="scientific">Hymenobacter negativus</name>
    <dbReference type="NCBI Taxonomy" id="2795026"/>
    <lineage>
        <taxon>Bacteria</taxon>
        <taxon>Pseudomonadati</taxon>
        <taxon>Bacteroidota</taxon>
        <taxon>Cytophagia</taxon>
        <taxon>Cytophagales</taxon>
        <taxon>Hymenobacteraceae</taxon>
        <taxon>Hymenobacter</taxon>
    </lineage>
</organism>
<name>A0ABS0Q1P7_9BACT</name>
<dbReference type="Proteomes" id="UP000625631">
    <property type="component" value="Unassembled WGS sequence"/>
</dbReference>
<sequence length="547" mass="58375">MFTLLNPAALLALLGLLVPVAIHLWNRRPGREVAVGSLRWLTAGANRRLRNLKLEQLWLLLLRAALLAVLAVAVAGPVWRTALPTSRGVVLLSAEAAGLPALAELKPTIDSLRRKGYALRWLAAGFPRVSGSVWQRVKTGQSGTATDSMAALATTRPQSQEFAWARVQQAAGAFPGQPLLVVTGAALRNFQGSHAPLPAAVRWQALPDAKATNWLQAAALRGDSLRLELGQSTESQTRFQTTTLAQPTPGATLRVAGLAPLRLQNTATGTRITLVKTATSSEIDTAAVAVQTRPLRAIIYATADYRSDARVLQAGLRAASAGLPVALELSTTTQAPSPASPPDWLFWLSDAPAPTAWRNAVQQGTRLWLEAAGPGVADTAHLALNDAEAAPVTVFRRDTAALGKSTVARWTDGRGRAVLSRQTLGRGAIYHLATRLNPEWSELADAPQLPAWLLELLQPAIPANEQRVVAGAAFSQQDQRALDPAQLVKPSLTAAETTADAMPQAPAFSGFRQTDLRPWLVLLAGLLLLLERLLARRRETLTPPAAS</sequence>
<feature type="domain" description="Aerotolerance regulator N-terminal" evidence="2">
    <location>
        <begin position="1"/>
        <end position="77"/>
    </location>
</feature>
<dbReference type="InterPro" id="IPR024163">
    <property type="entry name" value="Aerotolerance_reg_N"/>
</dbReference>
<dbReference type="Pfam" id="PF07584">
    <property type="entry name" value="BatA"/>
    <property type="match status" value="1"/>
</dbReference>
<protein>
    <submittedName>
        <fullName evidence="3">BatA domain-containing protein</fullName>
    </submittedName>
</protein>
<dbReference type="NCBIfam" id="TIGR02226">
    <property type="entry name" value="two_anch"/>
    <property type="match status" value="1"/>
</dbReference>
<proteinExistence type="predicted"/>
<evidence type="ECO:0000259" key="2">
    <source>
        <dbReference type="Pfam" id="PF07584"/>
    </source>
</evidence>
<dbReference type="InterPro" id="IPR011933">
    <property type="entry name" value="Double_TM_dom"/>
</dbReference>
<dbReference type="EMBL" id="JAEDAE010000001">
    <property type="protein sequence ID" value="MBH8556567.1"/>
    <property type="molecule type" value="Genomic_DNA"/>
</dbReference>
<dbReference type="PANTHER" id="PTHR37464:SF1">
    <property type="entry name" value="BLL2463 PROTEIN"/>
    <property type="match status" value="1"/>
</dbReference>
<reference evidence="3 4" key="1">
    <citation type="submission" date="2020-12" db="EMBL/GenBank/DDBJ databases">
        <title>Hymenobacter sp.</title>
        <authorList>
            <person name="Kim M.K."/>
        </authorList>
    </citation>
    <scope>NUCLEOTIDE SEQUENCE [LARGE SCALE GENOMIC DNA]</scope>
    <source>
        <strain evidence="3 4">BT442</strain>
    </source>
</reference>
<keyword evidence="1" id="KW-0812">Transmembrane</keyword>
<accession>A0ABS0Q1P7</accession>
<keyword evidence="4" id="KW-1185">Reference proteome</keyword>
<keyword evidence="1" id="KW-0472">Membrane</keyword>
<feature type="transmembrane region" description="Helical" evidence="1">
    <location>
        <begin position="57"/>
        <end position="79"/>
    </location>
</feature>